<dbReference type="Pfam" id="PF09898">
    <property type="entry name" value="DUF2125"/>
    <property type="match status" value="1"/>
</dbReference>
<protein>
    <recommendedName>
        <fullName evidence="3">DUF2125 domain-containing protein</fullName>
    </recommendedName>
</protein>
<dbReference type="AlphaFoldDB" id="A0A2S8S9M3"/>
<reference evidence="1 2" key="1">
    <citation type="submission" date="2018-02" db="EMBL/GenBank/DDBJ databases">
        <title>Genomic Encyclopedia of Archaeal and Bacterial Type Strains, Phase II (KMG-II): from individual species to whole genera.</title>
        <authorList>
            <person name="Goeker M."/>
        </authorList>
    </citation>
    <scope>NUCLEOTIDE SEQUENCE [LARGE SCALE GENOMIC DNA]</scope>
    <source>
        <strain evidence="1 2">DSM 18921</strain>
    </source>
</reference>
<evidence type="ECO:0000313" key="2">
    <source>
        <dbReference type="Proteomes" id="UP000238338"/>
    </source>
</evidence>
<dbReference type="InterPro" id="IPR018666">
    <property type="entry name" value="DUF2125"/>
</dbReference>
<dbReference type="Proteomes" id="UP000238338">
    <property type="component" value="Unassembled WGS sequence"/>
</dbReference>
<gene>
    <name evidence="1" type="ORF">LX70_01253</name>
</gene>
<keyword evidence="2" id="KW-1185">Reference proteome</keyword>
<evidence type="ECO:0008006" key="3">
    <source>
        <dbReference type="Google" id="ProtNLM"/>
    </source>
</evidence>
<dbReference type="RefSeq" id="WP_211301677.1">
    <property type="nucleotide sequence ID" value="NZ_PVEP01000002.1"/>
</dbReference>
<accession>A0A2S8S9M3</accession>
<evidence type="ECO:0000313" key="1">
    <source>
        <dbReference type="EMBL" id="PQV57449.1"/>
    </source>
</evidence>
<comment type="caution">
    <text evidence="1">The sequence shown here is derived from an EMBL/GenBank/DDBJ whole genome shotgun (WGS) entry which is preliminary data.</text>
</comment>
<proteinExistence type="predicted"/>
<name>A0A2S8S9M3_9RHOB</name>
<sequence length="327" mass="34366">MRALMRIVAVLTVLWCGYWFVGARVLTSEGRTALDQMQEDGRLGYGAFSIGGFPARFEADLADLSVRDPAAGWAWSVPQVAVHALAYSPNRVIAVLPPEQTLRVAGETFAVTTKDMRASVAFGLSSAVPLTHAEAVSGPLTARSDQGWSLAMDALRLAARQEDGEGFRYRLGAEATALTLAGAPAVMLAKAGLADGPGRVRLDADAVLDRALDRSAAEVPPRMTALKVRSLELDWGRLALRGAGDLRIGADGTPEGTIQLRLANWRDLPPLLVALGVIAEAEAPALTRTMGQLALLSGGAGELSLPLSFTGGWVALGPLPLGPAPRF</sequence>
<organism evidence="1 2">
    <name type="scientific">Albidovulum denitrificans</name>
    <dbReference type="NCBI Taxonomy" id="404881"/>
    <lineage>
        <taxon>Bacteria</taxon>
        <taxon>Pseudomonadati</taxon>
        <taxon>Pseudomonadota</taxon>
        <taxon>Alphaproteobacteria</taxon>
        <taxon>Rhodobacterales</taxon>
        <taxon>Paracoccaceae</taxon>
        <taxon>Albidovulum</taxon>
    </lineage>
</organism>
<dbReference type="EMBL" id="PVEP01000002">
    <property type="protein sequence ID" value="PQV57449.1"/>
    <property type="molecule type" value="Genomic_DNA"/>
</dbReference>